<dbReference type="InterPro" id="IPR009581">
    <property type="entry name" value="FAM20_C"/>
</dbReference>
<dbReference type="GO" id="GO:0005794">
    <property type="term" value="C:Golgi apparatus"/>
    <property type="evidence" value="ECO:0007669"/>
    <property type="project" value="UniProtKB-SubCell"/>
</dbReference>
<comment type="cofactor">
    <cofactor evidence="8">
        <name>Mn(2+)</name>
        <dbReference type="ChEBI" id="CHEBI:29035"/>
    </cofactor>
</comment>
<keyword evidence="11" id="KW-1185">Reference proteome</keyword>
<keyword evidence="4" id="KW-1015">Disulfide bond</keyword>
<feature type="domain" description="FAM20 C-terminal" evidence="9">
    <location>
        <begin position="22"/>
        <end position="210"/>
    </location>
</feature>
<organism evidence="10 11">
    <name type="scientific">Cryptolaemus montrouzieri</name>
    <dbReference type="NCBI Taxonomy" id="559131"/>
    <lineage>
        <taxon>Eukaryota</taxon>
        <taxon>Metazoa</taxon>
        <taxon>Ecdysozoa</taxon>
        <taxon>Arthropoda</taxon>
        <taxon>Hexapoda</taxon>
        <taxon>Insecta</taxon>
        <taxon>Pterygota</taxon>
        <taxon>Neoptera</taxon>
        <taxon>Endopterygota</taxon>
        <taxon>Coleoptera</taxon>
        <taxon>Polyphaga</taxon>
        <taxon>Cucujiformia</taxon>
        <taxon>Coccinelloidea</taxon>
        <taxon>Coccinellidae</taxon>
        <taxon>Scymninae</taxon>
        <taxon>Scymnini</taxon>
        <taxon>Cryptolaemus</taxon>
    </lineage>
</organism>
<evidence type="ECO:0000256" key="3">
    <source>
        <dbReference type="ARBA" id="ARBA00023034"/>
    </source>
</evidence>
<evidence type="ECO:0000256" key="2">
    <source>
        <dbReference type="ARBA" id="ARBA00006557"/>
    </source>
</evidence>
<keyword evidence="5" id="KW-0325">Glycoprotein</keyword>
<dbReference type="EMBL" id="JABFTP020000185">
    <property type="protein sequence ID" value="KAL3289182.1"/>
    <property type="molecule type" value="Genomic_DNA"/>
</dbReference>
<feature type="binding site" evidence="8">
    <location>
        <position position="129"/>
    </location>
    <ligand>
        <name>Mn(2+)</name>
        <dbReference type="ChEBI" id="CHEBI:29035"/>
    </ligand>
</feature>
<evidence type="ECO:0000259" key="9">
    <source>
        <dbReference type="Pfam" id="PF06702"/>
    </source>
</evidence>
<accession>A0ABD2PEP4</accession>
<feature type="binding site" evidence="7">
    <location>
        <begin position="52"/>
        <end position="55"/>
    </location>
    <ligand>
        <name>ATP</name>
        <dbReference type="ChEBI" id="CHEBI:30616"/>
    </ligand>
</feature>
<sequence>MNKEIVPVASKRLMDTALTINNRTCIYGRCYYCSKRDPLCADQNDNLIGAVIFNLRSSFKILRSPWMRTYKKDKKAQWEQDNSYCRTVRGSISKKRLVEMIDIAIFDFFIQNGDRHHYEIMGDKLLLLDNGKGLGNPHKHHVDILAPLYQCCMLRKKTWKKLLTLSGQKLSSYLKQMPDINNFLAKDHLEAIDNRLSLIYAAVEYCKTENKMIFI</sequence>
<protein>
    <recommendedName>
        <fullName evidence="9">FAM20 C-terminal domain-containing protein</fullName>
    </recommendedName>
</protein>
<keyword evidence="7" id="KW-0067">ATP-binding</keyword>
<feature type="binding site" evidence="7">
    <location>
        <position position="119"/>
    </location>
    <ligand>
        <name>ATP</name>
        <dbReference type="ChEBI" id="CHEBI:30616"/>
    </ligand>
</feature>
<feature type="active site" evidence="6">
    <location>
        <position position="114"/>
    </location>
</feature>
<evidence type="ECO:0000256" key="1">
    <source>
        <dbReference type="ARBA" id="ARBA00004555"/>
    </source>
</evidence>
<evidence type="ECO:0000256" key="5">
    <source>
        <dbReference type="ARBA" id="ARBA00023180"/>
    </source>
</evidence>
<name>A0ABD2PEP4_9CUCU</name>
<dbReference type="Proteomes" id="UP001516400">
    <property type="component" value="Unassembled WGS sequence"/>
</dbReference>
<reference evidence="10 11" key="1">
    <citation type="journal article" date="2021" name="BMC Biol.">
        <title>Horizontally acquired antibacterial genes associated with adaptive radiation of ladybird beetles.</title>
        <authorList>
            <person name="Li H.S."/>
            <person name="Tang X.F."/>
            <person name="Huang Y.H."/>
            <person name="Xu Z.Y."/>
            <person name="Chen M.L."/>
            <person name="Du X.Y."/>
            <person name="Qiu B.Y."/>
            <person name="Chen P.T."/>
            <person name="Zhang W."/>
            <person name="Slipinski A."/>
            <person name="Escalona H.E."/>
            <person name="Waterhouse R.M."/>
            <person name="Zwick A."/>
            <person name="Pang H."/>
        </authorList>
    </citation>
    <scope>NUCLEOTIDE SEQUENCE [LARGE SCALE GENOMIC DNA]</scope>
    <source>
        <strain evidence="10">SYSU2018</strain>
    </source>
</reference>
<proteinExistence type="inferred from homology"/>
<dbReference type="PANTHER" id="PTHR12450">
    <property type="entry name" value="DENTIN MATRIX PROTEIN 4 PROTEIN FAM20"/>
    <property type="match status" value="1"/>
</dbReference>
<comment type="subcellular location">
    <subcellularLocation>
        <location evidence="1">Golgi apparatus</location>
    </subcellularLocation>
</comment>
<keyword evidence="3" id="KW-0333">Golgi apparatus</keyword>
<keyword evidence="8" id="KW-0479">Metal-binding</keyword>
<dbReference type="InterPro" id="IPR024869">
    <property type="entry name" value="FAM20"/>
</dbReference>
<dbReference type="Pfam" id="PF06702">
    <property type="entry name" value="Fam20C"/>
    <property type="match status" value="1"/>
</dbReference>
<evidence type="ECO:0000313" key="10">
    <source>
        <dbReference type="EMBL" id="KAL3289182.1"/>
    </source>
</evidence>
<keyword evidence="8" id="KW-0464">Manganese</keyword>
<evidence type="ECO:0000256" key="4">
    <source>
        <dbReference type="ARBA" id="ARBA00023157"/>
    </source>
</evidence>
<dbReference type="PANTHER" id="PTHR12450:SF14">
    <property type="entry name" value="GLYCOSAMINOGLYCAN XYLOSYLKINASE"/>
    <property type="match status" value="1"/>
</dbReference>
<keyword evidence="7" id="KW-0547">Nucleotide-binding</keyword>
<comment type="caution">
    <text evidence="10">The sequence shown here is derived from an EMBL/GenBank/DDBJ whole genome shotgun (WGS) entry which is preliminary data.</text>
</comment>
<dbReference type="AlphaFoldDB" id="A0ABD2PEP4"/>
<evidence type="ECO:0000256" key="7">
    <source>
        <dbReference type="PIRSR" id="PIRSR624869-2"/>
    </source>
</evidence>
<evidence type="ECO:0000256" key="6">
    <source>
        <dbReference type="PIRSR" id="PIRSR624869-1"/>
    </source>
</evidence>
<feature type="binding site" evidence="7">
    <location>
        <position position="129"/>
    </location>
    <ligand>
        <name>ATP</name>
        <dbReference type="ChEBI" id="CHEBI:30616"/>
    </ligand>
</feature>
<gene>
    <name evidence="10" type="ORF">HHI36_003618</name>
</gene>
<comment type="similarity">
    <text evidence="2">Belongs to the FAM20 family.</text>
</comment>
<evidence type="ECO:0000313" key="11">
    <source>
        <dbReference type="Proteomes" id="UP001516400"/>
    </source>
</evidence>
<evidence type="ECO:0000256" key="8">
    <source>
        <dbReference type="PIRSR" id="PIRSR624869-3"/>
    </source>
</evidence>